<name>A0A2T4AZY9_9HYPO</name>
<evidence type="ECO:0000313" key="2">
    <source>
        <dbReference type="Proteomes" id="UP000241546"/>
    </source>
</evidence>
<dbReference type="GeneID" id="36606680"/>
<dbReference type="EMBL" id="KZ680222">
    <property type="protein sequence ID" value="PTB62633.1"/>
    <property type="molecule type" value="Genomic_DNA"/>
</dbReference>
<evidence type="ECO:0000313" key="1">
    <source>
        <dbReference type="EMBL" id="PTB62633.1"/>
    </source>
</evidence>
<dbReference type="OrthoDB" id="5419927at2759"/>
<keyword evidence="2" id="KW-1185">Reference proteome</keyword>
<accession>A0A2T4AZY9</accession>
<gene>
    <name evidence="1" type="ORF">BBK36DRAFT_8214</name>
</gene>
<reference evidence="2" key="1">
    <citation type="submission" date="2016-07" db="EMBL/GenBank/DDBJ databases">
        <title>Multiple horizontal gene transfer events from other fungi enriched the ability of initially mycotrophic Trichoderma (Ascomycota) to feed on dead plant biomass.</title>
        <authorList>
            <consortium name="DOE Joint Genome Institute"/>
            <person name="Atanasova L."/>
            <person name="Chenthamara K."/>
            <person name="Zhang J."/>
            <person name="Grujic M."/>
            <person name="Henrissat B."/>
            <person name="Kuo A."/>
            <person name="Aerts A."/>
            <person name="Salamov A."/>
            <person name="Lipzen A."/>
            <person name="Labutti K."/>
            <person name="Barry K."/>
            <person name="Miao Y."/>
            <person name="Rahimi M.J."/>
            <person name="Shen Q."/>
            <person name="Grigoriev I.V."/>
            <person name="Kubicek C.P."/>
            <person name="Druzhinina I.S."/>
        </authorList>
    </citation>
    <scope>NUCLEOTIDE SEQUENCE [LARGE SCALE GENOMIC DNA]</scope>
    <source>
        <strain evidence="2">TUCIM 6016</strain>
    </source>
</reference>
<protein>
    <submittedName>
        <fullName evidence="1">Uncharacterized protein</fullName>
    </submittedName>
</protein>
<dbReference type="RefSeq" id="XP_024745953.1">
    <property type="nucleotide sequence ID" value="XM_024898562.1"/>
</dbReference>
<sequence length="84" mass="9593">MSSQRNTGEASMSAWLSEVLHRSDGLYWYQGTTYEEEAKETMKALNELVNYMGDLRASQIKVLITNPTLQQQQSWGFDATTIEL</sequence>
<dbReference type="Proteomes" id="UP000241546">
    <property type="component" value="Unassembled WGS sequence"/>
</dbReference>
<organism evidence="1 2">
    <name type="scientific">Trichoderma citrinoviride</name>
    <dbReference type="NCBI Taxonomy" id="58853"/>
    <lineage>
        <taxon>Eukaryota</taxon>
        <taxon>Fungi</taxon>
        <taxon>Dikarya</taxon>
        <taxon>Ascomycota</taxon>
        <taxon>Pezizomycotina</taxon>
        <taxon>Sordariomycetes</taxon>
        <taxon>Hypocreomycetidae</taxon>
        <taxon>Hypocreales</taxon>
        <taxon>Hypocreaceae</taxon>
        <taxon>Trichoderma</taxon>
    </lineage>
</organism>
<dbReference type="AlphaFoldDB" id="A0A2T4AZY9"/>
<proteinExistence type="predicted"/>